<dbReference type="SUPFAM" id="SSF52058">
    <property type="entry name" value="L domain-like"/>
    <property type="match status" value="1"/>
</dbReference>
<evidence type="ECO:0000256" key="4">
    <source>
        <dbReference type="ARBA" id="ARBA00022737"/>
    </source>
</evidence>
<sequence length="580" mass="64412">MPPSSTPPYTLHRRYLHAKSRRPLTLRYIGSLPPSSDPSSSFTSEQVWLGIEYDDPTLGKHSGTFQGIRLFDTREEGSGAFLKYQTGKELVEGKSLVESLEERYGLLDPASQTNSQESEGKDEEEIILGSSNGNIVVEAKYHKARQRLNNFEKLRNIGFGTESISRRGGNEGVKAKMKERLKGVKWLGLEANLLGSWEEVADIASCFEGLEVLTLRRNHSHSKYDTLPNSGPTNGNAFSRIKELHLSDCSLPCTEIPRLTHLFPALEVLHLEANRTLRNLDYHGGKEVLLSAWKVLKDIKLGGCPLESWDTVMSFIAHFDSLESLDLSFTPVTAIPRSSARFPHITRLTLLGSSLTSWESIDALPSLFPSLTSFRFSLPDAPHESDAPAPPETPSLSVSHQTSLQRSIIIAKIPGLSIFNSTPITEGERRDAEMFYLGYVERYLETHPGEEGKWGRWDELGRLHGRVENKDGDGAKKAGSGLKKKMITLQAYNADLSGGPSPISLLPSSPLSLLQRKAARIFQLDSKARIRVWTVRQGQGGQMERAVHTTGGDLKEVGWWFEDGDDVIVQVAGKDELWIV</sequence>
<keyword evidence="7" id="KW-1185">Reference proteome</keyword>
<dbReference type="PANTHER" id="PTHR46545">
    <property type="entry name" value="LEUCINE-RICH REPEAT-CONTAINING PROTEIN 51"/>
    <property type="match status" value="1"/>
</dbReference>
<dbReference type="GO" id="GO:0005737">
    <property type="term" value="C:cytoplasm"/>
    <property type="evidence" value="ECO:0007669"/>
    <property type="project" value="UniProtKB-SubCell"/>
</dbReference>
<keyword evidence="2" id="KW-0963">Cytoplasm</keyword>
<dbReference type="PROSITE" id="PS50245">
    <property type="entry name" value="CAP_GLY_2"/>
    <property type="match status" value="1"/>
</dbReference>
<evidence type="ECO:0000256" key="1">
    <source>
        <dbReference type="ARBA" id="ARBA00004496"/>
    </source>
</evidence>
<name>A0A5D3B2H1_9TREE</name>
<comment type="caution">
    <text evidence="6">The sequence shown here is derived from an EMBL/GenBank/DDBJ whole genome shotgun (WGS) entry which is preliminary data.</text>
</comment>
<reference evidence="6 7" key="1">
    <citation type="submission" date="2017-05" db="EMBL/GenBank/DDBJ databases">
        <title>The Genome Sequence of Tsuchiyaea wingfieldii DSM 27421.</title>
        <authorList>
            <person name="Cuomo C."/>
            <person name="Passer A."/>
            <person name="Billmyre B."/>
            <person name="Heitman J."/>
        </authorList>
    </citation>
    <scope>NUCLEOTIDE SEQUENCE [LARGE SCALE GENOMIC DNA]</scope>
    <source>
        <strain evidence="6 7">DSM 27421</strain>
    </source>
</reference>
<comment type="subcellular location">
    <subcellularLocation>
        <location evidence="1">Cytoplasm</location>
    </subcellularLocation>
</comment>
<accession>A0A5D3B2H1</accession>
<dbReference type="InterPro" id="IPR032675">
    <property type="entry name" value="LRR_dom_sf"/>
</dbReference>
<evidence type="ECO:0000259" key="5">
    <source>
        <dbReference type="PROSITE" id="PS50245"/>
    </source>
</evidence>
<dbReference type="Proteomes" id="UP000322245">
    <property type="component" value="Unassembled WGS sequence"/>
</dbReference>
<proteinExistence type="predicted"/>
<feature type="domain" description="CAP-Gly" evidence="5">
    <location>
        <begin position="39"/>
        <end position="83"/>
    </location>
</feature>
<evidence type="ECO:0000313" key="6">
    <source>
        <dbReference type="EMBL" id="TYJ56406.1"/>
    </source>
</evidence>
<gene>
    <name evidence="6" type="ORF">B9479_002809</name>
</gene>
<keyword evidence="3" id="KW-0433">Leucine-rich repeat</keyword>
<evidence type="ECO:0000313" key="7">
    <source>
        <dbReference type="Proteomes" id="UP000322245"/>
    </source>
</evidence>
<dbReference type="Pfam" id="PF01302">
    <property type="entry name" value="CAP_GLY"/>
    <property type="match status" value="1"/>
</dbReference>
<organism evidence="6 7">
    <name type="scientific">Cryptococcus floricola</name>
    <dbReference type="NCBI Taxonomy" id="2591691"/>
    <lineage>
        <taxon>Eukaryota</taxon>
        <taxon>Fungi</taxon>
        <taxon>Dikarya</taxon>
        <taxon>Basidiomycota</taxon>
        <taxon>Agaricomycotina</taxon>
        <taxon>Tremellomycetes</taxon>
        <taxon>Tremellales</taxon>
        <taxon>Cryptococcaceae</taxon>
        <taxon>Cryptococcus</taxon>
    </lineage>
</organism>
<keyword evidence="4" id="KW-0677">Repeat</keyword>
<dbReference type="Gene3D" id="2.30.30.190">
    <property type="entry name" value="CAP Gly-rich-like domain"/>
    <property type="match status" value="1"/>
</dbReference>
<dbReference type="PANTHER" id="PTHR46545:SF1">
    <property type="entry name" value="LEUCINE-RICH REPEAT-CONTAINING PROTEIN 51"/>
    <property type="match status" value="1"/>
</dbReference>
<dbReference type="SUPFAM" id="SSF74924">
    <property type="entry name" value="Cap-Gly domain"/>
    <property type="match status" value="1"/>
</dbReference>
<dbReference type="SMART" id="SM01052">
    <property type="entry name" value="CAP_GLY"/>
    <property type="match status" value="1"/>
</dbReference>
<dbReference type="InterPro" id="IPR036859">
    <property type="entry name" value="CAP-Gly_dom_sf"/>
</dbReference>
<dbReference type="InterPro" id="IPR000938">
    <property type="entry name" value="CAP-Gly_domain"/>
</dbReference>
<dbReference type="EMBL" id="NIDF01000024">
    <property type="protein sequence ID" value="TYJ56406.1"/>
    <property type="molecule type" value="Genomic_DNA"/>
</dbReference>
<dbReference type="AlphaFoldDB" id="A0A5D3B2H1"/>
<evidence type="ECO:0000256" key="3">
    <source>
        <dbReference type="ARBA" id="ARBA00022614"/>
    </source>
</evidence>
<protein>
    <recommendedName>
        <fullName evidence="5">CAP-Gly domain-containing protein</fullName>
    </recommendedName>
</protein>
<evidence type="ECO:0000256" key="2">
    <source>
        <dbReference type="ARBA" id="ARBA00022490"/>
    </source>
</evidence>
<dbReference type="PROSITE" id="PS00845">
    <property type="entry name" value="CAP_GLY_1"/>
    <property type="match status" value="1"/>
</dbReference>
<dbReference type="Gene3D" id="3.80.10.10">
    <property type="entry name" value="Ribonuclease Inhibitor"/>
    <property type="match status" value="2"/>
</dbReference>